<dbReference type="PANTHER" id="PTHR42852">
    <property type="entry name" value="THIOL:DISULFIDE INTERCHANGE PROTEIN DSBE"/>
    <property type="match status" value="1"/>
</dbReference>
<dbReference type="EMBL" id="JSYN01000037">
    <property type="protein sequence ID" value="KIA90922.1"/>
    <property type="molecule type" value="Genomic_DNA"/>
</dbReference>
<feature type="domain" description="Thioredoxin" evidence="2">
    <location>
        <begin position="43"/>
        <end position="193"/>
    </location>
</feature>
<proteinExistence type="predicted"/>
<protein>
    <recommendedName>
        <fullName evidence="2">Thioredoxin domain-containing protein</fullName>
    </recommendedName>
</protein>
<dbReference type="PANTHER" id="PTHR42852:SF17">
    <property type="entry name" value="THIOREDOXIN-LIKE PROTEIN HI_1115"/>
    <property type="match status" value="1"/>
</dbReference>
<dbReference type="InterPro" id="IPR017937">
    <property type="entry name" value="Thioredoxin_CS"/>
</dbReference>
<dbReference type="Pfam" id="PF00085">
    <property type="entry name" value="Thioredoxin"/>
    <property type="match status" value="1"/>
</dbReference>
<dbReference type="InterPro" id="IPR013766">
    <property type="entry name" value="Thioredoxin_domain"/>
</dbReference>
<accession>A0A0C1FCY3</accession>
<evidence type="ECO:0000256" key="1">
    <source>
        <dbReference type="ARBA" id="ARBA00023284"/>
    </source>
</evidence>
<dbReference type="Proteomes" id="UP000031246">
    <property type="component" value="Unassembled WGS sequence"/>
</dbReference>
<dbReference type="PROSITE" id="PS00194">
    <property type="entry name" value="THIOREDOXIN_1"/>
    <property type="match status" value="1"/>
</dbReference>
<organism evidence="3 4">
    <name type="scientific">Pedobacter kyungheensis</name>
    <dbReference type="NCBI Taxonomy" id="1069985"/>
    <lineage>
        <taxon>Bacteria</taxon>
        <taxon>Pseudomonadati</taxon>
        <taxon>Bacteroidota</taxon>
        <taxon>Sphingobacteriia</taxon>
        <taxon>Sphingobacteriales</taxon>
        <taxon>Sphingobacteriaceae</taxon>
        <taxon>Pedobacter</taxon>
    </lineage>
</organism>
<keyword evidence="4" id="KW-1185">Reference proteome</keyword>
<evidence type="ECO:0000313" key="3">
    <source>
        <dbReference type="EMBL" id="KIA90922.1"/>
    </source>
</evidence>
<dbReference type="InterPro" id="IPR050553">
    <property type="entry name" value="Thioredoxin_ResA/DsbE_sf"/>
</dbReference>
<keyword evidence="1" id="KW-0676">Redox-active center</keyword>
<dbReference type="CDD" id="cd02966">
    <property type="entry name" value="TlpA_like_family"/>
    <property type="match status" value="1"/>
</dbReference>
<dbReference type="SUPFAM" id="SSF52833">
    <property type="entry name" value="Thioredoxin-like"/>
    <property type="match status" value="1"/>
</dbReference>
<dbReference type="AlphaFoldDB" id="A0A0C1FCY3"/>
<dbReference type="Gene3D" id="3.40.30.10">
    <property type="entry name" value="Glutaredoxin"/>
    <property type="match status" value="1"/>
</dbReference>
<sequence length="209" mass="23180">MTDLDLLIQLIMKKKIYCVLLLLCSMCTGLWAQGKQVDSIAPLYVGGKLPRALFTLESKVLKGGELSAASLSGDFNKLIIIDFWASWCGSCLKKFPLLEKMQERFPSDLKVLLVNSVGTGDTAASLIAKAGPDGALAEVGLPFVVEDEMFLKAFPHRAIPHYVWIIGGEVEGITSSDFLTEENVLMMVERNRKHVQTVSKLKRFKEPKY</sequence>
<evidence type="ECO:0000313" key="4">
    <source>
        <dbReference type="Proteomes" id="UP000031246"/>
    </source>
</evidence>
<gene>
    <name evidence="3" type="ORF">OC25_23775</name>
</gene>
<comment type="caution">
    <text evidence="3">The sequence shown here is derived from an EMBL/GenBank/DDBJ whole genome shotgun (WGS) entry which is preliminary data.</text>
</comment>
<name>A0A0C1FCY3_9SPHI</name>
<dbReference type="PROSITE" id="PS51352">
    <property type="entry name" value="THIOREDOXIN_2"/>
    <property type="match status" value="1"/>
</dbReference>
<evidence type="ECO:0000259" key="2">
    <source>
        <dbReference type="PROSITE" id="PS51352"/>
    </source>
</evidence>
<reference evidence="3 4" key="1">
    <citation type="submission" date="2014-10" db="EMBL/GenBank/DDBJ databases">
        <title>Pedobacter Kyungheensis.</title>
        <authorList>
            <person name="Anderson B.M."/>
            <person name="Newman J.D."/>
        </authorList>
    </citation>
    <scope>NUCLEOTIDE SEQUENCE [LARGE SCALE GENOMIC DNA]</scope>
    <source>
        <strain evidence="3 4">KACC 16221</strain>
    </source>
</reference>
<dbReference type="InterPro" id="IPR036249">
    <property type="entry name" value="Thioredoxin-like_sf"/>
</dbReference>